<dbReference type="Proteomes" id="UP000504638">
    <property type="component" value="Unplaced"/>
</dbReference>
<gene>
    <name evidence="11 13" type="ORF">P152DRAFT_455247</name>
</gene>
<dbReference type="GO" id="GO:0005997">
    <property type="term" value="P:xylulose metabolic process"/>
    <property type="evidence" value="ECO:0007669"/>
    <property type="project" value="TreeGrafter"/>
</dbReference>
<evidence type="ECO:0000256" key="6">
    <source>
        <dbReference type="ARBA" id="ARBA00048885"/>
    </source>
</evidence>
<feature type="domain" description="Carbohydrate kinase FGGY N-terminal" evidence="9">
    <location>
        <begin position="79"/>
        <end position="234"/>
    </location>
</feature>
<feature type="region of interest" description="Disordered" evidence="8">
    <location>
        <begin position="301"/>
        <end position="323"/>
    </location>
</feature>
<dbReference type="InterPro" id="IPR043129">
    <property type="entry name" value="ATPase_NBD"/>
</dbReference>
<evidence type="ECO:0000313" key="13">
    <source>
        <dbReference type="RefSeq" id="XP_033537165.1"/>
    </source>
</evidence>
<dbReference type="FunFam" id="3.30.420.40:FF:000170">
    <property type="entry name" value="D-xylulose kinase"/>
    <property type="match status" value="1"/>
</dbReference>
<dbReference type="GO" id="GO:0042732">
    <property type="term" value="P:D-xylose metabolic process"/>
    <property type="evidence" value="ECO:0007669"/>
    <property type="project" value="UniProtKB-UniRule"/>
</dbReference>
<evidence type="ECO:0000256" key="5">
    <source>
        <dbReference type="ARBA" id="ARBA00025184"/>
    </source>
</evidence>
<dbReference type="InterPro" id="IPR018484">
    <property type="entry name" value="FGGY_N"/>
</dbReference>
<evidence type="ECO:0000256" key="4">
    <source>
        <dbReference type="ARBA" id="ARBA00022777"/>
    </source>
</evidence>
<sequence>MWLDAIELVLQRLKDAGLDFSKVKGISGAGMQHGTVFWSHDAEELLKGLDPAKTLLEQLESGGEGESRGAFSHPFSPNWQDASTQKQCEAFDSYLGGPEKLAAITGSKAHHRFSGPQILRFREKYPEAYKATARISLVSSFLASIFLGKVAPIDIGDVTGMNLWDIQKAQWHDQLLQLTAGGTSVADLRQRLGHVPKSGGRSFGPVASYFRSRFGFPAHCSVIPFTGDNPSTILALPLQPSDAMVSLGTSTTFLMSTPNYRPDPAYHFMNHPAAAGLYMFMLCYKNGGLAREQIRDAVNGDESGSWDRFNDTATATPPLGQSSASDPMKLGLFFPRPEIVPNVKAGTWRYLYYPKPQTLHPASPSSGSSAWPEPTADVRAIIESQFLSLRLRSQSLVTPQKSSQGQALPPQPRRVYLVGGGSQNPAIARIAGEVLGGSEGVFKLDIGGNACALGAAYKATWGVEGGKETFEEYVEKRWHEDGFVKRVADGYKEGVWERYGEALEGFDMMEKEVLKIAAEGL</sequence>
<evidence type="ECO:0000256" key="7">
    <source>
        <dbReference type="RuleBase" id="RU367058"/>
    </source>
</evidence>
<dbReference type="InterPro" id="IPR042024">
    <property type="entry name" value="D-XK_euk"/>
</dbReference>
<keyword evidence="4 7" id="KW-0418">Kinase</keyword>
<feature type="compositionally biased region" description="Polar residues" evidence="8">
    <location>
        <begin position="311"/>
        <end position="323"/>
    </location>
</feature>
<evidence type="ECO:0000313" key="12">
    <source>
        <dbReference type="Proteomes" id="UP000504638"/>
    </source>
</evidence>
<dbReference type="Gene3D" id="3.30.420.40">
    <property type="match status" value="2"/>
</dbReference>
<keyword evidence="3 7" id="KW-0808">Transferase</keyword>
<evidence type="ECO:0000259" key="10">
    <source>
        <dbReference type="Pfam" id="PF02782"/>
    </source>
</evidence>
<keyword evidence="7" id="KW-0547">Nucleotide-binding</keyword>
<dbReference type="PANTHER" id="PTHR10196:SF57">
    <property type="entry name" value="XYLULOSE KINASE"/>
    <property type="match status" value="1"/>
</dbReference>
<dbReference type="GeneID" id="54419323"/>
<organism evidence="11">
    <name type="scientific">Eremomyces bilateralis CBS 781.70</name>
    <dbReference type="NCBI Taxonomy" id="1392243"/>
    <lineage>
        <taxon>Eukaryota</taxon>
        <taxon>Fungi</taxon>
        <taxon>Dikarya</taxon>
        <taxon>Ascomycota</taxon>
        <taxon>Pezizomycotina</taxon>
        <taxon>Dothideomycetes</taxon>
        <taxon>Dothideomycetes incertae sedis</taxon>
        <taxon>Eremomycetales</taxon>
        <taxon>Eremomycetaceae</taxon>
        <taxon>Eremomyces</taxon>
    </lineage>
</organism>
<evidence type="ECO:0000259" key="9">
    <source>
        <dbReference type="Pfam" id="PF00370"/>
    </source>
</evidence>
<evidence type="ECO:0000256" key="8">
    <source>
        <dbReference type="SAM" id="MobiDB-lite"/>
    </source>
</evidence>
<proteinExistence type="inferred from homology"/>
<dbReference type="RefSeq" id="XP_033537165.1">
    <property type="nucleotide sequence ID" value="XM_033678753.1"/>
</dbReference>
<reference evidence="11 13" key="1">
    <citation type="submission" date="2020-01" db="EMBL/GenBank/DDBJ databases">
        <authorList>
            <consortium name="DOE Joint Genome Institute"/>
            <person name="Haridas S."/>
            <person name="Albert R."/>
            <person name="Binder M."/>
            <person name="Bloem J."/>
            <person name="Labutti K."/>
            <person name="Salamov A."/>
            <person name="Andreopoulos B."/>
            <person name="Baker S.E."/>
            <person name="Barry K."/>
            <person name="Bills G."/>
            <person name="Bluhm B.H."/>
            <person name="Cannon C."/>
            <person name="Castanera R."/>
            <person name="Culley D.E."/>
            <person name="Daum C."/>
            <person name="Ezra D."/>
            <person name="Gonzalez J.B."/>
            <person name="Henrissat B."/>
            <person name="Kuo A."/>
            <person name="Liang C."/>
            <person name="Lipzen A."/>
            <person name="Lutzoni F."/>
            <person name="Magnuson J."/>
            <person name="Mondo S."/>
            <person name="Nolan M."/>
            <person name="Ohm R."/>
            <person name="Pangilinan J."/>
            <person name="Park H.-J."/>
            <person name="Ramirez L."/>
            <person name="Alfaro M."/>
            <person name="Sun H."/>
            <person name="Tritt A."/>
            <person name="Yoshinaga Y."/>
            <person name="Zwiers L.-H."/>
            <person name="Turgeon B.G."/>
            <person name="Goodwin S.B."/>
            <person name="Spatafora J.W."/>
            <person name="Crous P.W."/>
            <person name="Grigoriev I.V."/>
        </authorList>
    </citation>
    <scope>NUCLEOTIDE SEQUENCE</scope>
    <source>
        <strain evidence="11 13">CBS 781.70</strain>
    </source>
</reference>
<dbReference type="Pfam" id="PF02782">
    <property type="entry name" value="FGGY_C"/>
    <property type="match status" value="1"/>
</dbReference>
<protein>
    <recommendedName>
        <fullName evidence="7">Xylulose kinase</fullName>
        <ecNumber evidence="7">2.7.1.17</ecNumber>
    </recommendedName>
</protein>
<comment type="similarity">
    <text evidence="1 7">Belongs to the FGGY kinase family.</text>
</comment>
<dbReference type="PANTHER" id="PTHR10196">
    <property type="entry name" value="SUGAR KINASE"/>
    <property type="match status" value="1"/>
</dbReference>
<evidence type="ECO:0000256" key="1">
    <source>
        <dbReference type="ARBA" id="ARBA00009156"/>
    </source>
</evidence>
<name>A0A6G1GBY2_9PEZI</name>
<evidence type="ECO:0000256" key="2">
    <source>
        <dbReference type="ARBA" id="ARBA00022629"/>
    </source>
</evidence>
<accession>A0A6G1GBY2</accession>
<evidence type="ECO:0000256" key="3">
    <source>
        <dbReference type="ARBA" id="ARBA00022679"/>
    </source>
</evidence>
<comment type="function">
    <text evidence="5 7">Highly specific D-xylulose kinase which participates in the catabolism of xylose. Xylose is a major component of hemicelluloses such as xylan. Most fungi utilize D-xylose via three enzymatic reactions, xylose reductase (XR), xylitol dehydrogenase (XDH), and xylulokinase, to form xylulose 5-phosphate, which enters pentose phosphate pathway.</text>
</comment>
<comment type="catalytic activity">
    <reaction evidence="6 7">
        <text>D-xylulose + ATP = D-xylulose 5-phosphate + ADP + H(+)</text>
        <dbReference type="Rhea" id="RHEA:10964"/>
        <dbReference type="ChEBI" id="CHEBI:15378"/>
        <dbReference type="ChEBI" id="CHEBI:17140"/>
        <dbReference type="ChEBI" id="CHEBI:30616"/>
        <dbReference type="ChEBI" id="CHEBI:57737"/>
        <dbReference type="ChEBI" id="CHEBI:456216"/>
        <dbReference type="EC" id="2.7.1.17"/>
    </reaction>
</comment>
<dbReference type="EMBL" id="ML975151">
    <property type="protein sequence ID" value="KAF1815534.1"/>
    <property type="molecule type" value="Genomic_DNA"/>
</dbReference>
<dbReference type="OrthoDB" id="1728974at2759"/>
<dbReference type="AlphaFoldDB" id="A0A6G1GBY2"/>
<evidence type="ECO:0000313" key="11">
    <source>
        <dbReference type="EMBL" id="KAF1815534.1"/>
    </source>
</evidence>
<keyword evidence="7" id="KW-0119">Carbohydrate metabolism</keyword>
<keyword evidence="7" id="KW-0067">ATP-binding</keyword>
<keyword evidence="12" id="KW-1185">Reference proteome</keyword>
<dbReference type="EC" id="2.7.1.17" evidence="7"/>
<keyword evidence="2 7" id="KW-0859">Xylose metabolism</keyword>
<dbReference type="GO" id="GO:0005829">
    <property type="term" value="C:cytosol"/>
    <property type="evidence" value="ECO:0007669"/>
    <property type="project" value="TreeGrafter"/>
</dbReference>
<dbReference type="GO" id="GO:0004856">
    <property type="term" value="F:D-xylulokinase activity"/>
    <property type="evidence" value="ECO:0007669"/>
    <property type="project" value="UniProtKB-UniRule"/>
</dbReference>
<dbReference type="SUPFAM" id="SSF53067">
    <property type="entry name" value="Actin-like ATPase domain"/>
    <property type="match status" value="2"/>
</dbReference>
<dbReference type="GO" id="GO:0005524">
    <property type="term" value="F:ATP binding"/>
    <property type="evidence" value="ECO:0007669"/>
    <property type="project" value="UniProtKB-UniRule"/>
</dbReference>
<dbReference type="CDD" id="cd07776">
    <property type="entry name" value="ASKHA_NBD_FGGY_SpXK-like"/>
    <property type="match status" value="1"/>
</dbReference>
<feature type="domain" description="Carbohydrate kinase FGGY C-terminal" evidence="10">
    <location>
        <begin position="243"/>
        <end position="461"/>
    </location>
</feature>
<dbReference type="Pfam" id="PF00370">
    <property type="entry name" value="FGGY_N"/>
    <property type="match status" value="1"/>
</dbReference>
<dbReference type="InterPro" id="IPR018485">
    <property type="entry name" value="FGGY_C"/>
</dbReference>
<reference evidence="13" key="2">
    <citation type="submission" date="2020-04" db="EMBL/GenBank/DDBJ databases">
        <authorList>
            <consortium name="NCBI Genome Project"/>
        </authorList>
    </citation>
    <scope>NUCLEOTIDE SEQUENCE</scope>
    <source>
        <strain evidence="13">CBS 781.70</strain>
    </source>
</reference>
<reference evidence="13" key="3">
    <citation type="submission" date="2025-04" db="UniProtKB">
        <authorList>
            <consortium name="RefSeq"/>
        </authorList>
    </citation>
    <scope>IDENTIFICATION</scope>
    <source>
        <strain evidence="13">CBS 781.70</strain>
    </source>
</reference>